<dbReference type="GO" id="GO:0000272">
    <property type="term" value="P:polysaccharide catabolic process"/>
    <property type="evidence" value="ECO:0007669"/>
    <property type="project" value="InterPro"/>
</dbReference>
<evidence type="ECO:0008006" key="3">
    <source>
        <dbReference type="Google" id="ProtNLM"/>
    </source>
</evidence>
<organism evidence="1 2">
    <name type="scientific">Candidatus Magnetoglobus multicellularis str. Araruama</name>
    <dbReference type="NCBI Taxonomy" id="890399"/>
    <lineage>
        <taxon>Bacteria</taxon>
        <taxon>Pseudomonadati</taxon>
        <taxon>Thermodesulfobacteriota</taxon>
        <taxon>Desulfobacteria</taxon>
        <taxon>Desulfobacterales</taxon>
        <taxon>Desulfobacteraceae</taxon>
        <taxon>Candidatus Magnetoglobus</taxon>
    </lineage>
</organism>
<dbReference type="EMBL" id="ATBP01002505">
    <property type="protein sequence ID" value="ETR65786.1"/>
    <property type="molecule type" value="Genomic_DNA"/>
</dbReference>
<sequence>YEVQLTYDPNILTVLEITAGDFLTSSGRTALDLPLGDPIAGIVKYAKGSLGSAEGPSGEGVLFTIKWESEYNDTGDDIVSPIQIDTNSTQLTTTDGTIIPYKSEDQTITIPACYIYDIDCDCDVDIVDIMKVVGKYGQLPSEPDFCVVCDVDGDSDIDIVDIMKVVGQYGWKCPTAKSGKVRKEISPQPMLQSIPTVSVGETFEMSMKALGLENAAAFEYKLSFNKDAYQIVAVHFSDFIESTGRTATIAQSITDNEAGLLSYAVVTMNFTGLTPGVFGNGILTHIVWKRIADGSPDFTLEEHKLTDPVGNILETSVLDPFTIVQNKFTTGLETGDDNILAFMNGIADPNSGLVELEWSLPVDENTEFHVYRAETPDGTYEEITDEPVTADT</sequence>
<dbReference type="Proteomes" id="UP000189670">
    <property type="component" value="Unassembled WGS sequence"/>
</dbReference>
<dbReference type="GO" id="GO:0030246">
    <property type="term" value="F:carbohydrate binding"/>
    <property type="evidence" value="ECO:0007669"/>
    <property type="project" value="InterPro"/>
</dbReference>
<dbReference type="CDD" id="cd08547">
    <property type="entry name" value="Type_II_cohesin"/>
    <property type="match status" value="2"/>
</dbReference>
<dbReference type="Gene3D" id="1.10.1330.10">
    <property type="entry name" value="Dockerin domain"/>
    <property type="match status" value="1"/>
</dbReference>
<dbReference type="InterPro" id="IPR036439">
    <property type="entry name" value="Dockerin_dom_sf"/>
</dbReference>
<name>A0A1V1NTH5_9BACT</name>
<dbReference type="SUPFAM" id="SSF49384">
    <property type="entry name" value="Carbohydrate-binding domain"/>
    <property type="match status" value="2"/>
</dbReference>
<dbReference type="Gene3D" id="2.60.40.680">
    <property type="match status" value="2"/>
</dbReference>
<evidence type="ECO:0000313" key="1">
    <source>
        <dbReference type="EMBL" id="ETR65786.1"/>
    </source>
</evidence>
<evidence type="ECO:0000313" key="2">
    <source>
        <dbReference type="Proteomes" id="UP000189670"/>
    </source>
</evidence>
<accession>A0A1V1NTH5</accession>
<protein>
    <recommendedName>
        <fullName evidence="3">Cohesin domain-containing protein</fullName>
    </recommendedName>
</protein>
<dbReference type="AlphaFoldDB" id="A0A1V1NTH5"/>
<feature type="non-terminal residue" evidence="1">
    <location>
        <position position="392"/>
    </location>
</feature>
<proteinExistence type="predicted"/>
<gene>
    <name evidence="1" type="ORF">OMM_13717</name>
</gene>
<reference evidence="2" key="1">
    <citation type="submission" date="2012-11" db="EMBL/GenBank/DDBJ databases">
        <authorList>
            <person name="Lucero-Rivera Y.E."/>
            <person name="Tovar-Ramirez D."/>
        </authorList>
    </citation>
    <scope>NUCLEOTIDE SEQUENCE [LARGE SCALE GENOMIC DNA]</scope>
    <source>
        <strain evidence="2">Araruama</strain>
    </source>
</reference>
<dbReference type="InterPro" id="IPR008965">
    <property type="entry name" value="CBM2/CBM3_carb-bd_dom_sf"/>
</dbReference>
<feature type="non-terminal residue" evidence="1">
    <location>
        <position position="1"/>
    </location>
</feature>
<comment type="caution">
    <text evidence="1">The sequence shown here is derived from an EMBL/GenBank/DDBJ whole genome shotgun (WGS) entry which is preliminary data.</text>
</comment>